<evidence type="ECO:0000256" key="1">
    <source>
        <dbReference type="SAM" id="SignalP"/>
    </source>
</evidence>
<gene>
    <name evidence="2" type="ORF">CURHAP_LOCUS47585</name>
    <name evidence="3" type="ORF">ORAREDHAP_LOCUS47256</name>
</gene>
<feature type="chain" id="PRO_5033551766" evidence="1">
    <location>
        <begin position="28"/>
        <end position="75"/>
    </location>
</feature>
<evidence type="ECO:0000313" key="5">
    <source>
        <dbReference type="Proteomes" id="UP000507245"/>
    </source>
</evidence>
<protein>
    <submittedName>
        <fullName evidence="2">Uncharacterized protein</fullName>
    </submittedName>
</protein>
<evidence type="ECO:0000313" key="3">
    <source>
        <dbReference type="EMBL" id="CAB4319693.1"/>
    </source>
</evidence>
<evidence type="ECO:0000313" key="4">
    <source>
        <dbReference type="Proteomes" id="UP000507222"/>
    </source>
</evidence>
<feature type="signal peptide" evidence="1">
    <location>
        <begin position="1"/>
        <end position="27"/>
    </location>
</feature>
<dbReference type="Proteomes" id="UP000507245">
    <property type="component" value="Unassembled WGS sequence"/>
</dbReference>
<reference evidence="5" key="1">
    <citation type="journal article" date="2020" name="Genome Biol.">
        <title>Gamete binning: chromosome-level and haplotype-resolved genome assembly enabled by high-throughput single-cell sequencing of gamete genomes.</title>
        <authorList>
            <person name="Campoy J.A."/>
            <person name="Sun H."/>
            <person name="Goel M."/>
            <person name="Jiao W.-B."/>
            <person name="Folz-Donahue K."/>
            <person name="Wang N."/>
            <person name="Rubio M."/>
            <person name="Liu C."/>
            <person name="Kukat C."/>
            <person name="Ruiz D."/>
            <person name="Huettel B."/>
            <person name="Schneeberger K."/>
        </authorList>
    </citation>
    <scope>NUCLEOTIDE SEQUENCE [LARGE SCALE GENOMIC DNA]</scope>
    <source>
        <strain evidence="5">cv. Rojo Pasion</strain>
    </source>
</reference>
<proteinExistence type="predicted"/>
<dbReference type="OrthoDB" id="1168155at2759"/>
<reference evidence="2 4" key="2">
    <citation type="submission" date="2020-05" db="EMBL/GenBank/DDBJ databases">
        <authorList>
            <person name="Campoy J."/>
            <person name="Schneeberger K."/>
            <person name="Spophaly S."/>
        </authorList>
    </citation>
    <scope>NUCLEOTIDE SEQUENCE [LARGE SCALE GENOMIC DNA]</scope>
    <source>
        <strain evidence="2">PruArmRojPasFocal</strain>
    </source>
</reference>
<dbReference type="Proteomes" id="UP000507222">
    <property type="component" value="Unassembled WGS sequence"/>
</dbReference>
<dbReference type="EMBL" id="CAEKKB010000008">
    <property type="protein sequence ID" value="CAB4319693.1"/>
    <property type="molecule type" value="Genomic_DNA"/>
</dbReference>
<evidence type="ECO:0000313" key="2">
    <source>
        <dbReference type="EMBL" id="CAB4289169.1"/>
    </source>
</evidence>
<keyword evidence="1" id="KW-0732">Signal</keyword>
<accession>A0A6J5VJC5</accession>
<keyword evidence="5" id="KW-1185">Reference proteome</keyword>
<sequence>MEGGGLKFLALLIVVVVLMGAPDPTLGVEILDSSECSQPDCTNKCTEAYGDMLISATCENVPLISEKLICVCKLK</sequence>
<dbReference type="AlphaFoldDB" id="A0A6J5VJC5"/>
<name>A0A6J5VJC5_PRUAR</name>
<dbReference type="EMBL" id="CAEKDK010000008">
    <property type="protein sequence ID" value="CAB4289169.1"/>
    <property type="molecule type" value="Genomic_DNA"/>
</dbReference>
<organism evidence="2 4">
    <name type="scientific">Prunus armeniaca</name>
    <name type="common">Apricot</name>
    <name type="synonym">Armeniaca vulgaris</name>
    <dbReference type="NCBI Taxonomy" id="36596"/>
    <lineage>
        <taxon>Eukaryota</taxon>
        <taxon>Viridiplantae</taxon>
        <taxon>Streptophyta</taxon>
        <taxon>Embryophyta</taxon>
        <taxon>Tracheophyta</taxon>
        <taxon>Spermatophyta</taxon>
        <taxon>Magnoliopsida</taxon>
        <taxon>eudicotyledons</taxon>
        <taxon>Gunneridae</taxon>
        <taxon>Pentapetalae</taxon>
        <taxon>rosids</taxon>
        <taxon>fabids</taxon>
        <taxon>Rosales</taxon>
        <taxon>Rosaceae</taxon>
        <taxon>Amygdaloideae</taxon>
        <taxon>Amygdaleae</taxon>
        <taxon>Prunus</taxon>
    </lineage>
</organism>